<evidence type="ECO:0000256" key="2">
    <source>
        <dbReference type="ARBA" id="ARBA00007019"/>
    </source>
</evidence>
<dbReference type="AlphaFoldDB" id="A0A9D7XPK7"/>
<feature type="transmembrane region" description="Helical" evidence="12">
    <location>
        <begin position="278"/>
        <end position="298"/>
    </location>
</feature>
<evidence type="ECO:0000256" key="12">
    <source>
        <dbReference type="SAM" id="Phobius"/>
    </source>
</evidence>
<comment type="subcellular location">
    <subcellularLocation>
        <location evidence="1">Membrane</location>
        <topology evidence="1">Multi-pass membrane protein</topology>
    </subcellularLocation>
</comment>
<feature type="domain" description="K+ potassium transporter integral membrane" evidence="13">
    <location>
        <begin position="14"/>
        <end position="445"/>
    </location>
</feature>
<evidence type="ECO:0000256" key="1">
    <source>
        <dbReference type="ARBA" id="ARBA00004141"/>
    </source>
</evidence>
<evidence type="ECO:0000256" key="5">
    <source>
        <dbReference type="ARBA" id="ARBA00022538"/>
    </source>
</evidence>
<feature type="transmembrane region" description="Helical" evidence="12">
    <location>
        <begin position="329"/>
        <end position="351"/>
    </location>
</feature>
<feature type="transmembrane region" description="Helical" evidence="12">
    <location>
        <begin position="385"/>
        <end position="405"/>
    </location>
</feature>
<gene>
    <name evidence="15" type="ORF">IPP15_19895</name>
</gene>
<sequence length="633" mass="71605">MKSIHSKITAASLLVTLGIVFGDIGTSPLYVMTAILGKNTITEELVLGGLSCIVWTLTLQATFKYMVLTLQADNHGEGGIFSLYALIRRMAPKWAIYVAMVGCSALLADGIITPSISLTASIEGLKIINDNFPVVPSVIIILIGLFTFQQFGTERVGKSFGPIMLVWFSMLTFWGLLSMGHDWGVIKALNPYYAYHILTTHQSAWLIVGAVFLCVTGAEALYSDLGHVGKTNIRITWGFVKTSLIINYFGQGAWALTILNGQTLQGANPFFEIMPKWFVIYGVIIAVMASVVASQALISGSFSLINEAVKLDTWFRVLIRYPSRYRQQLFIPLINHILFVGAVFIVLYFRESRNMEAAYGIAITIAMLATTLLLVFFLRRKLHWSWIPIGMVTSLFLSIEGLFFVGNVQKIAHGAGITLLLMTLFFLVMIIHYQAKHVLLRKRKFVDVHQYEDIITAVSEDKDIPKFATNIVYLTSSYSVYRMEKQILKSIYQKQPKRADAYWLLHFNETESPFQQEYNFHEMVKDKIFRIDFNLGYKVKPNVREMFTSAVEDLSNKGIVNLTNRYDSLKKYDVDADFLFIVMRNTLNLDSDSPIIEIFLLNAYGVIQKIEEPPEQYLGIDRNSLLVEYIALK</sequence>
<dbReference type="GO" id="GO:0015293">
    <property type="term" value="F:symporter activity"/>
    <property type="evidence" value="ECO:0007669"/>
    <property type="project" value="UniProtKB-KW"/>
</dbReference>
<dbReference type="InterPro" id="IPR053952">
    <property type="entry name" value="K_trans_C"/>
</dbReference>
<dbReference type="PANTHER" id="PTHR30540:SF79">
    <property type="entry name" value="LOW AFFINITY POTASSIUM TRANSPORT SYSTEM PROTEIN KUP"/>
    <property type="match status" value="1"/>
</dbReference>
<dbReference type="GO" id="GO:0015079">
    <property type="term" value="F:potassium ion transmembrane transporter activity"/>
    <property type="evidence" value="ECO:0007669"/>
    <property type="project" value="InterPro"/>
</dbReference>
<accession>A0A9D7XPK7</accession>
<evidence type="ECO:0000256" key="8">
    <source>
        <dbReference type="ARBA" id="ARBA00022958"/>
    </source>
</evidence>
<keyword evidence="10" id="KW-0406">Ion transport</keyword>
<dbReference type="InterPro" id="IPR053951">
    <property type="entry name" value="K_trans_N"/>
</dbReference>
<evidence type="ECO:0000256" key="6">
    <source>
        <dbReference type="ARBA" id="ARBA00022692"/>
    </source>
</evidence>
<keyword evidence="3" id="KW-0813">Transport</keyword>
<dbReference type="Pfam" id="PF22776">
    <property type="entry name" value="K_trans_C"/>
    <property type="match status" value="1"/>
</dbReference>
<feature type="transmembrane region" description="Helical" evidence="12">
    <location>
        <begin position="94"/>
        <end position="112"/>
    </location>
</feature>
<keyword evidence="7" id="KW-0769">Symport</keyword>
<evidence type="ECO:0000313" key="16">
    <source>
        <dbReference type="Proteomes" id="UP000808337"/>
    </source>
</evidence>
<dbReference type="EMBL" id="JADKGY010000030">
    <property type="protein sequence ID" value="MBK9984594.1"/>
    <property type="molecule type" value="Genomic_DNA"/>
</dbReference>
<comment type="caution">
    <text evidence="15">The sequence shown here is derived from an EMBL/GenBank/DDBJ whole genome shotgun (WGS) entry which is preliminary data.</text>
</comment>
<keyword evidence="6 12" id="KW-0812">Transmembrane</keyword>
<feature type="transmembrane region" description="Helical" evidence="12">
    <location>
        <begin position="132"/>
        <end position="151"/>
    </location>
</feature>
<dbReference type="GO" id="GO:0016020">
    <property type="term" value="C:membrane"/>
    <property type="evidence" value="ECO:0007669"/>
    <property type="project" value="UniProtKB-SubCell"/>
</dbReference>
<evidence type="ECO:0000256" key="7">
    <source>
        <dbReference type="ARBA" id="ARBA00022847"/>
    </source>
</evidence>
<name>A0A9D7XPK7_9BACT</name>
<feature type="domain" description="K+ potassium transporter C-terminal" evidence="14">
    <location>
        <begin position="471"/>
        <end position="626"/>
    </location>
</feature>
<feature type="transmembrane region" description="Helical" evidence="12">
    <location>
        <begin position="411"/>
        <end position="433"/>
    </location>
</feature>
<dbReference type="Proteomes" id="UP000808337">
    <property type="component" value="Unassembled WGS sequence"/>
</dbReference>
<dbReference type="Pfam" id="PF02705">
    <property type="entry name" value="K_trans"/>
    <property type="match status" value="1"/>
</dbReference>
<proteinExistence type="inferred from homology"/>
<feature type="transmembrane region" description="Helical" evidence="12">
    <location>
        <begin position="203"/>
        <end position="223"/>
    </location>
</feature>
<organism evidence="15 16">
    <name type="scientific">Candidatus Opimibacter skivensis</name>
    <dbReference type="NCBI Taxonomy" id="2982028"/>
    <lineage>
        <taxon>Bacteria</taxon>
        <taxon>Pseudomonadati</taxon>
        <taxon>Bacteroidota</taxon>
        <taxon>Saprospiria</taxon>
        <taxon>Saprospirales</taxon>
        <taxon>Saprospiraceae</taxon>
        <taxon>Candidatus Opimibacter</taxon>
    </lineage>
</organism>
<keyword evidence="5" id="KW-0633">Potassium transport</keyword>
<evidence type="ECO:0000256" key="9">
    <source>
        <dbReference type="ARBA" id="ARBA00022989"/>
    </source>
</evidence>
<keyword evidence="11 12" id="KW-0472">Membrane</keyword>
<dbReference type="PANTHER" id="PTHR30540">
    <property type="entry name" value="OSMOTIC STRESS POTASSIUM TRANSPORTER"/>
    <property type="match status" value="1"/>
</dbReference>
<keyword evidence="8" id="KW-0630">Potassium</keyword>
<evidence type="ECO:0000256" key="10">
    <source>
        <dbReference type="ARBA" id="ARBA00023065"/>
    </source>
</evidence>
<feature type="transmembrane region" description="Helical" evidence="12">
    <location>
        <begin position="357"/>
        <end position="378"/>
    </location>
</feature>
<keyword evidence="9 12" id="KW-1133">Transmembrane helix</keyword>
<keyword evidence="4" id="KW-1003">Cell membrane</keyword>
<evidence type="ECO:0000259" key="14">
    <source>
        <dbReference type="Pfam" id="PF22776"/>
    </source>
</evidence>
<reference evidence="15 16" key="1">
    <citation type="submission" date="2020-10" db="EMBL/GenBank/DDBJ databases">
        <title>Connecting structure to function with the recovery of over 1000 high-quality activated sludge metagenome-assembled genomes encoding full-length rRNA genes using long-read sequencing.</title>
        <authorList>
            <person name="Singleton C.M."/>
            <person name="Petriglieri F."/>
            <person name="Kristensen J.M."/>
            <person name="Kirkegaard R.H."/>
            <person name="Michaelsen T.Y."/>
            <person name="Andersen M.H."/>
            <person name="Karst S.M."/>
            <person name="Dueholm M.S."/>
            <person name="Nielsen P.H."/>
            <person name="Albertsen M."/>
        </authorList>
    </citation>
    <scope>NUCLEOTIDE SEQUENCE [LARGE SCALE GENOMIC DNA]</scope>
    <source>
        <strain evidence="15">Ribe_18-Q3-R11-54_MAXAC.273</strain>
    </source>
</reference>
<evidence type="ECO:0000256" key="11">
    <source>
        <dbReference type="ARBA" id="ARBA00023136"/>
    </source>
</evidence>
<evidence type="ECO:0000259" key="13">
    <source>
        <dbReference type="Pfam" id="PF02705"/>
    </source>
</evidence>
<dbReference type="InterPro" id="IPR003855">
    <property type="entry name" value="K+_transporter"/>
</dbReference>
<evidence type="ECO:0000256" key="4">
    <source>
        <dbReference type="ARBA" id="ARBA00022475"/>
    </source>
</evidence>
<comment type="similarity">
    <text evidence="2">Belongs to the HAK/KUP transporter (TC 2.A.72) family.</text>
</comment>
<feature type="transmembrane region" description="Helical" evidence="12">
    <location>
        <begin position="46"/>
        <end position="67"/>
    </location>
</feature>
<feature type="transmembrane region" description="Helical" evidence="12">
    <location>
        <begin position="235"/>
        <end position="258"/>
    </location>
</feature>
<evidence type="ECO:0000256" key="3">
    <source>
        <dbReference type="ARBA" id="ARBA00022448"/>
    </source>
</evidence>
<protein>
    <submittedName>
        <fullName evidence="15">KUP/HAK/KT family potassium transporter</fullName>
    </submittedName>
</protein>
<feature type="transmembrane region" description="Helical" evidence="12">
    <location>
        <begin position="163"/>
        <end position="183"/>
    </location>
</feature>
<evidence type="ECO:0000313" key="15">
    <source>
        <dbReference type="EMBL" id="MBK9984594.1"/>
    </source>
</evidence>